<organism evidence="9 10">
    <name type="scientific">Lacihabitans lacunae</name>
    <dbReference type="NCBI Taxonomy" id="1028214"/>
    <lineage>
        <taxon>Bacteria</taxon>
        <taxon>Pseudomonadati</taxon>
        <taxon>Bacteroidota</taxon>
        <taxon>Cytophagia</taxon>
        <taxon>Cytophagales</taxon>
        <taxon>Leadbetterellaceae</taxon>
        <taxon>Lacihabitans</taxon>
    </lineage>
</organism>
<dbReference type="Gene3D" id="3.30.950.10">
    <property type="entry name" value="Methyltransferase, Cobalt-precorrin-4 Transmethylase, Domain 2"/>
    <property type="match status" value="1"/>
</dbReference>
<evidence type="ECO:0000256" key="2">
    <source>
        <dbReference type="ARBA" id="ARBA00012162"/>
    </source>
</evidence>
<protein>
    <recommendedName>
        <fullName evidence="2">uroporphyrinogen-III C-methyltransferase</fullName>
        <ecNumber evidence="2">2.1.1.107</ecNumber>
    </recommendedName>
</protein>
<evidence type="ECO:0000313" key="10">
    <source>
        <dbReference type="Proteomes" id="UP001595616"/>
    </source>
</evidence>
<dbReference type="GO" id="GO:0004851">
    <property type="term" value="F:uroporphyrin-III C-methyltransferase activity"/>
    <property type="evidence" value="ECO:0007669"/>
    <property type="project" value="UniProtKB-EC"/>
</dbReference>
<dbReference type="NCBIfam" id="NF004790">
    <property type="entry name" value="PRK06136.1"/>
    <property type="match status" value="1"/>
</dbReference>
<dbReference type="InterPro" id="IPR014776">
    <property type="entry name" value="4pyrrole_Mease_sub2"/>
</dbReference>
<keyword evidence="5" id="KW-0949">S-adenosyl-L-methionine</keyword>
<dbReference type="CDD" id="cd11642">
    <property type="entry name" value="SUMT"/>
    <property type="match status" value="1"/>
</dbReference>
<comment type="pathway">
    <text evidence="7">Porphyrin-containing compound metabolism; siroheme biosynthesis; precorrin-2 from uroporphyrinogen III: step 1/1.</text>
</comment>
<reference evidence="10" key="1">
    <citation type="journal article" date="2019" name="Int. J. Syst. Evol. Microbiol.">
        <title>The Global Catalogue of Microorganisms (GCM) 10K type strain sequencing project: providing services to taxonomists for standard genome sequencing and annotation.</title>
        <authorList>
            <consortium name="The Broad Institute Genomics Platform"/>
            <consortium name="The Broad Institute Genome Sequencing Center for Infectious Disease"/>
            <person name="Wu L."/>
            <person name="Ma J."/>
        </authorList>
    </citation>
    <scope>NUCLEOTIDE SEQUENCE [LARGE SCALE GENOMIC DNA]</scope>
    <source>
        <strain evidence="10">CECT 7956</strain>
    </source>
</reference>
<evidence type="ECO:0000259" key="8">
    <source>
        <dbReference type="Pfam" id="PF00590"/>
    </source>
</evidence>
<gene>
    <name evidence="9" type="primary">cobA</name>
    <name evidence="9" type="ORF">ACFOOI_15000</name>
</gene>
<evidence type="ECO:0000256" key="3">
    <source>
        <dbReference type="ARBA" id="ARBA00022603"/>
    </source>
</evidence>
<comment type="similarity">
    <text evidence="1">Belongs to the precorrin methyltransferase family.</text>
</comment>
<dbReference type="PANTHER" id="PTHR45790:SF3">
    <property type="entry name" value="S-ADENOSYL-L-METHIONINE-DEPENDENT UROPORPHYRINOGEN III METHYLTRANSFERASE, CHLOROPLASTIC"/>
    <property type="match status" value="1"/>
</dbReference>
<dbReference type="InterPro" id="IPR014777">
    <property type="entry name" value="4pyrrole_Mease_sub1"/>
</dbReference>
<dbReference type="InterPro" id="IPR006366">
    <property type="entry name" value="CobA/CysG_C"/>
</dbReference>
<evidence type="ECO:0000256" key="4">
    <source>
        <dbReference type="ARBA" id="ARBA00022679"/>
    </source>
</evidence>
<keyword evidence="10" id="KW-1185">Reference proteome</keyword>
<dbReference type="Pfam" id="PF00590">
    <property type="entry name" value="TP_methylase"/>
    <property type="match status" value="1"/>
</dbReference>
<dbReference type="InterPro" id="IPR003043">
    <property type="entry name" value="Uropor_MeTrfase_CS"/>
</dbReference>
<dbReference type="InterPro" id="IPR035996">
    <property type="entry name" value="4pyrrol_Methylase_sf"/>
</dbReference>
<dbReference type="Proteomes" id="UP001595616">
    <property type="component" value="Unassembled WGS sequence"/>
</dbReference>
<dbReference type="PANTHER" id="PTHR45790">
    <property type="entry name" value="SIROHEME SYNTHASE-RELATED"/>
    <property type="match status" value="1"/>
</dbReference>
<evidence type="ECO:0000256" key="7">
    <source>
        <dbReference type="ARBA" id="ARBA00025705"/>
    </source>
</evidence>
<sequence>MLSNVYPKITLVGAGPGDEDLITVKGAKALASADVVLYDALANKNLLNYTSPHCVHIYVGKRFDNHSLPQEEINQLLVNSAKKYGHAVRLKGGDPIVFGRATEEMVFAEANGIETEVVSGISSCISVPTAMGIPVTKRGMADSFWVMTGHTKAKQLPKDINLAAQSNATIVILMGLNKISEITSIFTSYGKKDTPIAIIQNGTCHNEKFLVGKVSNIESKIKKEHQKQPSVIVIGEVVSLNKSYILEYGRGILVEELLGEEVLVK</sequence>
<dbReference type="EMBL" id="JBHRYQ010000001">
    <property type="protein sequence ID" value="MFC3811969.1"/>
    <property type="molecule type" value="Genomic_DNA"/>
</dbReference>
<comment type="caution">
    <text evidence="9">The sequence shown here is derived from an EMBL/GenBank/DDBJ whole genome shotgun (WGS) entry which is preliminary data.</text>
</comment>
<keyword evidence="6" id="KW-0627">Porphyrin biosynthesis</keyword>
<dbReference type="Gene3D" id="3.40.1010.10">
    <property type="entry name" value="Cobalt-precorrin-4 Transmethylase, Domain 1"/>
    <property type="match status" value="1"/>
</dbReference>
<evidence type="ECO:0000256" key="1">
    <source>
        <dbReference type="ARBA" id="ARBA00005879"/>
    </source>
</evidence>
<dbReference type="EC" id="2.1.1.107" evidence="2"/>
<evidence type="ECO:0000256" key="5">
    <source>
        <dbReference type="ARBA" id="ARBA00022691"/>
    </source>
</evidence>
<dbReference type="PROSITE" id="PS00839">
    <property type="entry name" value="SUMT_1"/>
    <property type="match status" value="1"/>
</dbReference>
<accession>A0ABV7YZE7</accession>
<dbReference type="InterPro" id="IPR000878">
    <property type="entry name" value="4pyrrol_Mease"/>
</dbReference>
<dbReference type="SUPFAM" id="SSF53790">
    <property type="entry name" value="Tetrapyrrole methylase"/>
    <property type="match status" value="1"/>
</dbReference>
<dbReference type="NCBIfam" id="TIGR01469">
    <property type="entry name" value="cobA_cysG_Cterm"/>
    <property type="match status" value="1"/>
</dbReference>
<evidence type="ECO:0000256" key="6">
    <source>
        <dbReference type="ARBA" id="ARBA00023244"/>
    </source>
</evidence>
<evidence type="ECO:0000313" key="9">
    <source>
        <dbReference type="EMBL" id="MFC3811969.1"/>
    </source>
</evidence>
<dbReference type="InterPro" id="IPR050161">
    <property type="entry name" value="Siro_Cobalamin_biosynth"/>
</dbReference>
<keyword evidence="3 9" id="KW-0489">Methyltransferase</keyword>
<name>A0ABV7YZE7_9BACT</name>
<dbReference type="GO" id="GO:0032259">
    <property type="term" value="P:methylation"/>
    <property type="evidence" value="ECO:0007669"/>
    <property type="project" value="UniProtKB-KW"/>
</dbReference>
<keyword evidence="4 9" id="KW-0808">Transferase</keyword>
<proteinExistence type="inferred from homology"/>
<dbReference type="RefSeq" id="WP_379838826.1">
    <property type="nucleotide sequence ID" value="NZ_JBHRYQ010000001.1"/>
</dbReference>
<feature type="domain" description="Tetrapyrrole methylase" evidence="8">
    <location>
        <begin position="8"/>
        <end position="217"/>
    </location>
</feature>